<feature type="domain" description="Periplasmic copper-binding protein NosD beta helix" evidence="2">
    <location>
        <begin position="229"/>
        <end position="415"/>
    </location>
</feature>
<dbReference type="EMBL" id="QDFT01000055">
    <property type="protein sequence ID" value="PVE62481.1"/>
    <property type="molecule type" value="Genomic_DNA"/>
</dbReference>
<dbReference type="RefSeq" id="WP_116538484.1">
    <property type="nucleotide sequence ID" value="NZ_QDFT01000055.1"/>
</dbReference>
<accession>A0A2T7VYB6</accession>
<dbReference type="Gene3D" id="2.160.20.10">
    <property type="entry name" value="Single-stranded right-handed beta-helix, Pectin lyase-like"/>
    <property type="match status" value="1"/>
</dbReference>
<reference evidence="3 4" key="1">
    <citation type="submission" date="2018-04" db="EMBL/GenBank/DDBJ databases">
        <authorList>
            <person name="Go L.Y."/>
            <person name="Mitchell J.A."/>
        </authorList>
    </citation>
    <scope>NUCLEOTIDE SEQUENCE [LARGE SCALE GENOMIC DNA]</scope>
    <source>
        <strain evidence="3 4">TPD7010</strain>
    </source>
</reference>
<keyword evidence="1" id="KW-0732">Signal</keyword>
<protein>
    <recommendedName>
        <fullName evidence="2">Periplasmic copper-binding protein NosD beta helix domain-containing protein</fullName>
    </recommendedName>
</protein>
<dbReference type="SUPFAM" id="SSF51126">
    <property type="entry name" value="Pectin lyase-like"/>
    <property type="match status" value="1"/>
</dbReference>
<proteinExistence type="predicted"/>
<dbReference type="InterPro" id="IPR012334">
    <property type="entry name" value="Pectin_lyas_fold"/>
</dbReference>
<organism evidence="3 4">
    <name type="scientific">Microbacterium testaceum</name>
    <name type="common">Aureobacterium testaceum</name>
    <name type="synonym">Brevibacterium testaceum</name>
    <dbReference type="NCBI Taxonomy" id="2033"/>
    <lineage>
        <taxon>Bacteria</taxon>
        <taxon>Bacillati</taxon>
        <taxon>Actinomycetota</taxon>
        <taxon>Actinomycetes</taxon>
        <taxon>Micrococcales</taxon>
        <taxon>Microbacteriaceae</taxon>
        <taxon>Microbacterium</taxon>
    </lineage>
</organism>
<comment type="caution">
    <text evidence="3">The sequence shown here is derived from an EMBL/GenBank/DDBJ whole genome shotgun (WGS) entry which is preliminary data.</text>
</comment>
<dbReference type="Pfam" id="PF05048">
    <property type="entry name" value="NosD"/>
    <property type="match status" value="1"/>
</dbReference>
<gene>
    <name evidence="3" type="ORF">DC432_14530</name>
</gene>
<dbReference type="SMART" id="SM00710">
    <property type="entry name" value="PbH1"/>
    <property type="match status" value="5"/>
</dbReference>
<evidence type="ECO:0000313" key="3">
    <source>
        <dbReference type="EMBL" id="PVE62481.1"/>
    </source>
</evidence>
<evidence type="ECO:0000313" key="4">
    <source>
        <dbReference type="Proteomes" id="UP000244649"/>
    </source>
</evidence>
<dbReference type="InterPro" id="IPR007742">
    <property type="entry name" value="NosD_dom"/>
</dbReference>
<sequence>MSLSPRRVLAPLLLVFALVAALLTAVPSAAVAAPSPVGPGTYEETSPALSYSGTWTSLGSSGSSGGAIRYSTVSTASASLTFTGGWITWYTWKSPNAGIVRVLIDGAEVARVDNYAKSSATAVIGYSAPVTPGSHTITIVGSGSKNTASGGRMTHLDSFVVTAEAVDPLDTTDIPRAADCPTATTTVTNAVELTAALKAAAPGSVIRLADGTYTGQFLLSASGTADRPIWICGSSKATLTTGAIDSGTALRVEQSSNVVLTGFTVARSLQGVMVKYSSRLVLSDLIVRDTGYEGIHLYALTTDSIVAHSVLGRTGSLDVAYGEGVYIGTSQRRWAEVTQGYADASDRNMIIANRFVQTGAEGIDAKEGTSDGIIADNSFEGVLAGSRSLGWVLVTGNGWSVTGNTGDTAVGNAYASMSWGDWGYDNDFRANTGRAGTSGYGVWVHDKTRGVTVACDNDIDAAGSGNTNVFCSA</sequence>
<dbReference type="InterPro" id="IPR006626">
    <property type="entry name" value="PbH1"/>
</dbReference>
<name>A0A2T7VYB6_MICTE</name>
<feature type="signal peptide" evidence="1">
    <location>
        <begin position="1"/>
        <end position="32"/>
    </location>
</feature>
<dbReference type="InterPro" id="IPR011050">
    <property type="entry name" value="Pectin_lyase_fold/virulence"/>
</dbReference>
<dbReference type="AlphaFoldDB" id="A0A2T7VYB6"/>
<evidence type="ECO:0000259" key="2">
    <source>
        <dbReference type="Pfam" id="PF05048"/>
    </source>
</evidence>
<dbReference type="Proteomes" id="UP000244649">
    <property type="component" value="Unassembled WGS sequence"/>
</dbReference>
<feature type="chain" id="PRO_5015500316" description="Periplasmic copper-binding protein NosD beta helix domain-containing protein" evidence="1">
    <location>
        <begin position="33"/>
        <end position="473"/>
    </location>
</feature>
<evidence type="ECO:0000256" key="1">
    <source>
        <dbReference type="SAM" id="SignalP"/>
    </source>
</evidence>
<dbReference type="Gene3D" id="2.60.120.260">
    <property type="entry name" value="Galactose-binding domain-like"/>
    <property type="match status" value="1"/>
</dbReference>